<organism evidence="2 3">
    <name type="scientific">Laetiporus sulphureus 93-53</name>
    <dbReference type="NCBI Taxonomy" id="1314785"/>
    <lineage>
        <taxon>Eukaryota</taxon>
        <taxon>Fungi</taxon>
        <taxon>Dikarya</taxon>
        <taxon>Basidiomycota</taxon>
        <taxon>Agaricomycotina</taxon>
        <taxon>Agaricomycetes</taxon>
        <taxon>Polyporales</taxon>
        <taxon>Laetiporus</taxon>
    </lineage>
</organism>
<feature type="compositionally biased region" description="Gly residues" evidence="1">
    <location>
        <begin position="84"/>
        <end position="94"/>
    </location>
</feature>
<sequence>TCVLRPTCTLALDTLLPIERLLGRLQSIKINPVLHDTRHRRALEDRRRGKSGGNSPVGTAGVVSFLAIIESLTGPLSDWELARGGRGGRGGGEPAIGSPSRVPASGAIRPLAIVTLPFSRRPAGRVDGLQPRDPGLLLPPVFCTSLQG</sequence>
<evidence type="ECO:0000313" key="3">
    <source>
        <dbReference type="Proteomes" id="UP000076871"/>
    </source>
</evidence>
<dbReference type="AlphaFoldDB" id="A0A165D8J0"/>
<gene>
    <name evidence="2" type="ORF">LAESUDRAFT_728156</name>
</gene>
<reference evidence="2 3" key="1">
    <citation type="journal article" date="2016" name="Mol. Biol. Evol.">
        <title>Comparative Genomics of Early-Diverging Mushroom-Forming Fungi Provides Insights into the Origins of Lignocellulose Decay Capabilities.</title>
        <authorList>
            <person name="Nagy L.G."/>
            <person name="Riley R."/>
            <person name="Tritt A."/>
            <person name="Adam C."/>
            <person name="Daum C."/>
            <person name="Floudas D."/>
            <person name="Sun H."/>
            <person name="Yadav J.S."/>
            <person name="Pangilinan J."/>
            <person name="Larsson K.H."/>
            <person name="Matsuura K."/>
            <person name="Barry K."/>
            <person name="Labutti K."/>
            <person name="Kuo R."/>
            <person name="Ohm R.A."/>
            <person name="Bhattacharya S.S."/>
            <person name="Shirouzu T."/>
            <person name="Yoshinaga Y."/>
            <person name="Martin F.M."/>
            <person name="Grigoriev I.V."/>
            <person name="Hibbett D.S."/>
        </authorList>
    </citation>
    <scope>NUCLEOTIDE SEQUENCE [LARGE SCALE GENOMIC DNA]</scope>
    <source>
        <strain evidence="2 3">93-53</strain>
    </source>
</reference>
<dbReference type="RefSeq" id="XP_040762074.1">
    <property type="nucleotide sequence ID" value="XM_040909377.1"/>
</dbReference>
<feature type="region of interest" description="Disordered" evidence="1">
    <location>
        <begin position="81"/>
        <end position="103"/>
    </location>
</feature>
<dbReference type="InParanoid" id="A0A165D8J0"/>
<dbReference type="EMBL" id="KV427637">
    <property type="protein sequence ID" value="KZT04334.1"/>
    <property type="molecule type" value="Genomic_DNA"/>
</dbReference>
<accession>A0A165D8J0</accession>
<dbReference type="GeneID" id="63826406"/>
<name>A0A165D8J0_9APHY</name>
<proteinExistence type="predicted"/>
<feature type="non-terminal residue" evidence="2">
    <location>
        <position position="1"/>
    </location>
</feature>
<evidence type="ECO:0000256" key="1">
    <source>
        <dbReference type="SAM" id="MobiDB-lite"/>
    </source>
</evidence>
<evidence type="ECO:0000313" key="2">
    <source>
        <dbReference type="EMBL" id="KZT04334.1"/>
    </source>
</evidence>
<dbReference type="Proteomes" id="UP000076871">
    <property type="component" value="Unassembled WGS sequence"/>
</dbReference>
<protein>
    <submittedName>
        <fullName evidence="2">Uncharacterized protein</fullName>
    </submittedName>
</protein>
<keyword evidence="3" id="KW-1185">Reference proteome</keyword>